<gene>
    <name evidence="1" type="ORF">LTRI10_LOCUS30504</name>
</gene>
<dbReference type="EMBL" id="OZ034818">
    <property type="protein sequence ID" value="CAL1389662.1"/>
    <property type="molecule type" value="Genomic_DNA"/>
</dbReference>
<reference evidence="1 2" key="1">
    <citation type="submission" date="2024-04" db="EMBL/GenBank/DDBJ databases">
        <authorList>
            <person name="Fracassetti M."/>
        </authorList>
    </citation>
    <scope>NUCLEOTIDE SEQUENCE [LARGE SCALE GENOMIC DNA]</scope>
</reference>
<protein>
    <submittedName>
        <fullName evidence="1">Uncharacterized protein</fullName>
    </submittedName>
</protein>
<dbReference type="Proteomes" id="UP001497516">
    <property type="component" value="Chromosome 5"/>
</dbReference>
<evidence type="ECO:0000313" key="1">
    <source>
        <dbReference type="EMBL" id="CAL1389662.1"/>
    </source>
</evidence>
<dbReference type="AlphaFoldDB" id="A0AAV2EV89"/>
<organism evidence="1 2">
    <name type="scientific">Linum trigynum</name>
    <dbReference type="NCBI Taxonomy" id="586398"/>
    <lineage>
        <taxon>Eukaryota</taxon>
        <taxon>Viridiplantae</taxon>
        <taxon>Streptophyta</taxon>
        <taxon>Embryophyta</taxon>
        <taxon>Tracheophyta</taxon>
        <taxon>Spermatophyta</taxon>
        <taxon>Magnoliopsida</taxon>
        <taxon>eudicotyledons</taxon>
        <taxon>Gunneridae</taxon>
        <taxon>Pentapetalae</taxon>
        <taxon>rosids</taxon>
        <taxon>fabids</taxon>
        <taxon>Malpighiales</taxon>
        <taxon>Linaceae</taxon>
        <taxon>Linum</taxon>
    </lineage>
</organism>
<sequence length="130" mass="14260">MNFPAASSTNGFILLNFRVLELARCSLYLSAQTLDRLVLGSKGMHLAADTLVVVAAESFAPIWADKVVVCTIYSGQVPFLDLQLELPVLMVEPPKHTHFGLEHTDLFLKRPSNSFVPPGLQIVYSFLGVS</sequence>
<name>A0AAV2EV89_9ROSI</name>
<accession>A0AAV2EV89</accession>
<keyword evidence="2" id="KW-1185">Reference proteome</keyword>
<evidence type="ECO:0000313" key="2">
    <source>
        <dbReference type="Proteomes" id="UP001497516"/>
    </source>
</evidence>
<proteinExistence type="predicted"/>